<feature type="non-terminal residue" evidence="1">
    <location>
        <position position="53"/>
    </location>
</feature>
<proteinExistence type="predicted"/>
<organism evidence="1 2">
    <name type="scientific">Dentiscutata erythropus</name>
    <dbReference type="NCBI Taxonomy" id="1348616"/>
    <lineage>
        <taxon>Eukaryota</taxon>
        <taxon>Fungi</taxon>
        <taxon>Fungi incertae sedis</taxon>
        <taxon>Mucoromycota</taxon>
        <taxon>Glomeromycotina</taxon>
        <taxon>Glomeromycetes</taxon>
        <taxon>Diversisporales</taxon>
        <taxon>Gigasporaceae</taxon>
        <taxon>Dentiscutata</taxon>
    </lineage>
</organism>
<dbReference type="Proteomes" id="UP000789405">
    <property type="component" value="Unassembled WGS sequence"/>
</dbReference>
<protein>
    <submittedName>
        <fullName evidence="1">26312_t:CDS:1</fullName>
    </submittedName>
</protein>
<dbReference type="EMBL" id="CAJVPY010009724">
    <property type="protein sequence ID" value="CAG8711820.1"/>
    <property type="molecule type" value="Genomic_DNA"/>
</dbReference>
<sequence length="53" mass="6016">MTPSTITYQTIEGDLKTFEELEPIVKQGLNIALLKLKNPNGPHARKIKEIIRN</sequence>
<comment type="caution">
    <text evidence="1">The sequence shown here is derived from an EMBL/GenBank/DDBJ whole genome shotgun (WGS) entry which is preliminary data.</text>
</comment>
<evidence type="ECO:0000313" key="1">
    <source>
        <dbReference type="EMBL" id="CAG8711820.1"/>
    </source>
</evidence>
<evidence type="ECO:0000313" key="2">
    <source>
        <dbReference type="Proteomes" id="UP000789405"/>
    </source>
</evidence>
<dbReference type="AlphaFoldDB" id="A0A9N9N8B1"/>
<accession>A0A9N9N8B1</accession>
<reference evidence="1" key="1">
    <citation type="submission" date="2021-06" db="EMBL/GenBank/DDBJ databases">
        <authorList>
            <person name="Kallberg Y."/>
            <person name="Tangrot J."/>
            <person name="Rosling A."/>
        </authorList>
    </citation>
    <scope>NUCLEOTIDE SEQUENCE</scope>
    <source>
        <strain evidence="1">MA453B</strain>
    </source>
</reference>
<keyword evidence="2" id="KW-1185">Reference proteome</keyword>
<name>A0A9N9N8B1_9GLOM</name>
<gene>
    <name evidence="1" type="ORF">DERYTH_LOCUS13648</name>
</gene>